<gene>
    <name evidence="3" type="ORF">LIN78_17775</name>
</gene>
<sequence length="162" mass="17277">MEQKPHWFWKMATPAIPSQKIVKAGLGGLIAIGIIALLASLTNEPLILGSFGASCVLVFGYPESPFSRARQVIGGHVIGAFSGLLILHLLGHSPFAFAIAMGLAIVLMMITRSVHPPAGSNPVIVMMSQPGWMFLIKPVLIGSICLAIIGWLYHRITSKVAP</sequence>
<feature type="transmembrane region" description="Helical" evidence="1">
    <location>
        <begin position="134"/>
        <end position="153"/>
    </location>
</feature>
<reference evidence="3" key="1">
    <citation type="submission" date="2021-10" db="EMBL/GenBank/DDBJ databases">
        <title>The complete genome sequence of Leeia sp. TBRC 13508.</title>
        <authorList>
            <person name="Charoenyingcharoen P."/>
            <person name="Yukphan P."/>
        </authorList>
    </citation>
    <scope>NUCLEOTIDE SEQUENCE</scope>
    <source>
        <strain evidence="3">TBRC 13508</strain>
    </source>
</reference>
<name>A0ABS8DB01_9NEIS</name>
<dbReference type="Pfam" id="PF04982">
    <property type="entry name" value="TM_HPP"/>
    <property type="match status" value="1"/>
</dbReference>
<feature type="transmembrane region" description="Helical" evidence="1">
    <location>
        <begin position="21"/>
        <end position="39"/>
    </location>
</feature>
<evidence type="ECO:0000313" key="3">
    <source>
        <dbReference type="EMBL" id="MCB6185399.1"/>
    </source>
</evidence>
<organism evidence="3 4">
    <name type="scientific">Leeia speluncae</name>
    <dbReference type="NCBI Taxonomy" id="2884804"/>
    <lineage>
        <taxon>Bacteria</taxon>
        <taxon>Pseudomonadati</taxon>
        <taxon>Pseudomonadota</taxon>
        <taxon>Betaproteobacteria</taxon>
        <taxon>Neisseriales</taxon>
        <taxon>Leeiaceae</taxon>
        <taxon>Leeia</taxon>
    </lineage>
</organism>
<keyword evidence="1" id="KW-1133">Transmembrane helix</keyword>
<dbReference type="Proteomes" id="UP001165395">
    <property type="component" value="Unassembled WGS sequence"/>
</dbReference>
<proteinExistence type="predicted"/>
<feature type="transmembrane region" description="Helical" evidence="1">
    <location>
        <begin position="96"/>
        <end position="114"/>
    </location>
</feature>
<dbReference type="EMBL" id="JAJBZT010000019">
    <property type="protein sequence ID" value="MCB6185399.1"/>
    <property type="molecule type" value="Genomic_DNA"/>
</dbReference>
<protein>
    <submittedName>
        <fullName evidence="3">HPP family protein</fullName>
    </submittedName>
</protein>
<dbReference type="RefSeq" id="WP_227182230.1">
    <property type="nucleotide sequence ID" value="NZ_JAJBZT010000019.1"/>
</dbReference>
<dbReference type="PANTHER" id="PTHR33741">
    <property type="entry name" value="TRANSMEMBRANE PROTEIN DDB_G0269096-RELATED"/>
    <property type="match status" value="1"/>
</dbReference>
<keyword evidence="1" id="KW-0812">Transmembrane</keyword>
<feature type="domain" description="HPP transmembrane region" evidence="2">
    <location>
        <begin position="15"/>
        <end position="158"/>
    </location>
</feature>
<comment type="caution">
    <text evidence="3">The sequence shown here is derived from an EMBL/GenBank/DDBJ whole genome shotgun (WGS) entry which is preliminary data.</text>
</comment>
<accession>A0ABS8DB01</accession>
<dbReference type="InterPro" id="IPR058581">
    <property type="entry name" value="TM_HPP"/>
</dbReference>
<dbReference type="InterPro" id="IPR007065">
    <property type="entry name" value="HPP"/>
</dbReference>
<evidence type="ECO:0000259" key="2">
    <source>
        <dbReference type="Pfam" id="PF04982"/>
    </source>
</evidence>
<dbReference type="PANTHER" id="PTHR33741:SF5">
    <property type="entry name" value="TRANSMEMBRANE PROTEIN DDB_G0269096-RELATED"/>
    <property type="match status" value="1"/>
</dbReference>
<evidence type="ECO:0000256" key="1">
    <source>
        <dbReference type="SAM" id="Phobius"/>
    </source>
</evidence>
<evidence type="ECO:0000313" key="4">
    <source>
        <dbReference type="Proteomes" id="UP001165395"/>
    </source>
</evidence>
<keyword evidence="1" id="KW-0472">Membrane</keyword>
<feature type="transmembrane region" description="Helical" evidence="1">
    <location>
        <begin position="73"/>
        <end position="90"/>
    </location>
</feature>
<keyword evidence="4" id="KW-1185">Reference proteome</keyword>